<dbReference type="SMART" id="SM00259">
    <property type="entry name" value="ZnF_A20"/>
    <property type="match status" value="1"/>
</dbReference>
<sequence length="438" mass="49811">MSATVAKKGFHLNKDDLLCDNGCGFYGNPNWQGFCSKCYKEVYLKAKQAQQDHDEQQQSKSSQPPLEEVPPSFSKFAEKKTQQTNKRSHTVKSIFRKGPSKESQTQEKTSKPVTGRPLNTDTQQVGAEFAKFLQTLRKNTAVDVSKHIKAIVDKMGTITEAPVEEMSEVVQDFYQTLLDRMANNALYKGYSQDILDKAMFYIESYMTVKLYATLFCPSHTEDEQKDLHVQNHIRSLHWVTPTQIDTPINEHDQNVRKLVDKAITEIIDMNSKKSPPDKLDCVTDVCCVVSFIENINAESLNLTQDQYDRYMSGEAVPPQRGNEYMCEGLRLMYDNLKTLSELKQRQEKVMADTLQLQEDMKDFKDSFKQEIQDVLERTPLIIKPSKMKVNLDDDSGSLSDLPTPLMPMTALMSGSQKLSVSYGVINIYMTNASISIQN</sequence>
<dbReference type="Gene3D" id="1.20.1050.80">
    <property type="entry name" value="VPS9 domain"/>
    <property type="match status" value="1"/>
</dbReference>
<feature type="region of interest" description="Disordered" evidence="4">
    <location>
        <begin position="49"/>
        <end position="120"/>
    </location>
</feature>
<dbReference type="GO" id="GO:0005829">
    <property type="term" value="C:cytosol"/>
    <property type="evidence" value="ECO:0007669"/>
    <property type="project" value="TreeGrafter"/>
</dbReference>
<feature type="non-terminal residue" evidence="6">
    <location>
        <position position="1"/>
    </location>
</feature>
<protein>
    <submittedName>
        <fullName evidence="6">Rab5 GDP/GTP exchange factor</fullName>
    </submittedName>
</protein>
<dbReference type="EMBL" id="UYJE01004296">
    <property type="protein sequence ID" value="VDI26804.1"/>
    <property type="molecule type" value="Genomic_DNA"/>
</dbReference>
<name>A0A8B6DXR9_MYTGA</name>
<keyword evidence="2" id="KW-0863">Zinc-finger</keyword>
<evidence type="ECO:0000256" key="3">
    <source>
        <dbReference type="ARBA" id="ARBA00022833"/>
    </source>
</evidence>
<dbReference type="PANTHER" id="PTHR23101">
    <property type="entry name" value="RAB GDP/GTP EXCHANGE FACTOR"/>
    <property type="match status" value="1"/>
</dbReference>
<evidence type="ECO:0000313" key="6">
    <source>
        <dbReference type="EMBL" id="VDI26804.1"/>
    </source>
</evidence>
<dbReference type="GO" id="GO:0031267">
    <property type="term" value="F:small GTPase binding"/>
    <property type="evidence" value="ECO:0007669"/>
    <property type="project" value="TreeGrafter"/>
</dbReference>
<gene>
    <name evidence="6" type="ORF">MGAL_10B013737</name>
</gene>
<proteinExistence type="predicted"/>
<accession>A0A8B6DXR9</accession>
<dbReference type="GO" id="GO:0016192">
    <property type="term" value="P:vesicle-mediated transport"/>
    <property type="evidence" value="ECO:0007669"/>
    <property type="project" value="InterPro"/>
</dbReference>
<dbReference type="GO" id="GO:0003677">
    <property type="term" value="F:DNA binding"/>
    <property type="evidence" value="ECO:0007669"/>
    <property type="project" value="InterPro"/>
</dbReference>
<reference evidence="6" key="1">
    <citation type="submission" date="2018-11" db="EMBL/GenBank/DDBJ databases">
        <authorList>
            <person name="Alioto T."/>
            <person name="Alioto T."/>
        </authorList>
    </citation>
    <scope>NUCLEOTIDE SEQUENCE</scope>
</reference>
<dbReference type="InterPro" id="IPR045046">
    <property type="entry name" value="Vps9-like"/>
</dbReference>
<evidence type="ECO:0000256" key="1">
    <source>
        <dbReference type="ARBA" id="ARBA00022723"/>
    </source>
</evidence>
<evidence type="ECO:0000259" key="5">
    <source>
        <dbReference type="PROSITE" id="PS51036"/>
    </source>
</evidence>
<feature type="domain" description="A20-type" evidence="5">
    <location>
        <begin position="13"/>
        <end position="47"/>
    </location>
</feature>
<dbReference type="GO" id="GO:0030139">
    <property type="term" value="C:endocytic vesicle"/>
    <property type="evidence" value="ECO:0007669"/>
    <property type="project" value="TreeGrafter"/>
</dbReference>
<dbReference type="SUPFAM" id="SSF109993">
    <property type="entry name" value="VPS9 domain"/>
    <property type="match status" value="1"/>
</dbReference>
<evidence type="ECO:0000256" key="2">
    <source>
        <dbReference type="ARBA" id="ARBA00022771"/>
    </source>
</evidence>
<keyword evidence="1" id="KW-0479">Metal-binding</keyword>
<dbReference type="PROSITE" id="PS51036">
    <property type="entry name" value="ZF_A20"/>
    <property type="match status" value="1"/>
</dbReference>
<dbReference type="Proteomes" id="UP000596742">
    <property type="component" value="Unassembled WGS sequence"/>
</dbReference>
<dbReference type="Pfam" id="PF18151">
    <property type="entry name" value="DUF5601"/>
    <property type="match status" value="1"/>
</dbReference>
<organism evidence="6 7">
    <name type="scientific">Mytilus galloprovincialis</name>
    <name type="common">Mediterranean mussel</name>
    <dbReference type="NCBI Taxonomy" id="29158"/>
    <lineage>
        <taxon>Eukaryota</taxon>
        <taxon>Metazoa</taxon>
        <taxon>Spiralia</taxon>
        <taxon>Lophotrochozoa</taxon>
        <taxon>Mollusca</taxon>
        <taxon>Bivalvia</taxon>
        <taxon>Autobranchia</taxon>
        <taxon>Pteriomorphia</taxon>
        <taxon>Mytilida</taxon>
        <taxon>Mytiloidea</taxon>
        <taxon>Mytilidae</taxon>
        <taxon>Mytilinae</taxon>
        <taxon>Mytilus</taxon>
    </lineage>
</organism>
<dbReference type="PANTHER" id="PTHR23101:SF122">
    <property type="entry name" value="RABAPTIN-5-ASSOCIATED EXCHANGE FACTOR FOR RAB5"/>
    <property type="match status" value="1"/>
</dbReference>
<comment type="caution">
    <text evidence="6">The sequence shown here is derived from an EMBL/GenBank/DDBJ whole genome shotgun (WGS) entry which is preliminary data.</text>
</comment>
<dbReference type="Pfam" id="PF01754">
    <property type="entry name" value="zf-A20"/>
    <property type="match status" value="1"/>
</dbReference>
<dbReference type="InterPro" id="IPR041545">
    <property type="entry name" value="DUF5601"/>
</dbReference>
<dbReference type="Gene3D" id="1.20.5.4770">
    <property type="match status" value="1"/>
</dbReference>
<dbReference type="OrthoDB" id="300289at2759"/>
<keyword evidence="7" id="KW-1185">Reference proteome</keyword>
<dbReference type="AlphaFoldDB" id="A0A8B6DXR9"/>
<evidence type="ECO:0000256" key="4">
    <source>
        <dbReference type="SAM" id="MobiDB-lite"/>
    </source>
</evidence>
<dbReference type="SUPFAM" id="SSF57716">
    <property type="entry name" value="Glucocorticoid receptor-like (DNA-binding domain)"/>
    <property type="match status" value="1"/>
</dbReference>
<dbReference type="GO" id="GO:0005085">
    <property type="term" value="F:guanyl-nucleotide exchange factor activity"/>
    <property type="evidence" value="ECO:0007669"/>
    <property type="project" value="InterPro"/>
</dbReference>
<dbReference type="InterPro" id="IPR002653">
    <property type="entry name" value="Znf_A20"/>
</dbReference>
<keyword evidence="3" id="KW-0862">Zinc</keyword>
<evidence type="ECO:0000313" key="7">
    <source>
        <dbReference type="Proteomes" id="UP000596742"/>
    </source>
</evidence>
<dbReference type="GO" id="GO:0008270">
    <property type="term" value="F:zinc ion binding"/>
    <property type="evidence" value="ECO:0007669"/>
    <property type="project" value="UniProtKB-KW"/>
</dbReference>
<dbReference type="InterPro" id="IPR037191">
    <property type="entry name" value="VPS9_dom_sf"/>
</dbReference>
<dbReference type="Gene3D" id="1.10.246.120">
    <property type="match status" value="1"/>
</dbReference>